<gene>
    <name evidence="1" type="ORF">KJF94_00710</name>
</gene>
<dbReference type="EMBL" id="CP075566">
    <property type="protein sequence ID" value="QVW24136.1"/>
    <property type="molecule type" value="Genomic_DNA"/>
</dbReference>
<protein>
    <submittedName>
        <fullName evidence="1">Uncharacterized protein</fullName>
    </submittedName>
</protein>
<reference evidence="1 2" key="1">
    <citation type="submission" date="2021-05" db="EMBL/GenBank/DDBJ databases">
        <title>Complete genome of the cytokinin-producing biocontrol strain Pseudomonas fluorescens G20-18.</title>
        <authorList>
            <person name="Nielsen T.K."/>
            <person name="Mekureyaw M.F."/>
            <person name="Hansen L.H."/>
            <person name="Nicolaisen M.H."/>
            <person name="Roitsch T.G."/>
            <person name="Hennessy R.C."/>
        </authorList>
    </citation>
    <scope>NUCLEOTIDE SEQUENCE [LARGE SCALE GENOMIC DNA]</scope>
    <source>
        <strain evidence="1 2">G20-18</strain>
    </source>
</reference>
<dbReference type="Proteomes" id="UP000681155">
    <property type="component" value="Chromosome"/>
</dbReference>
<keyword evidence="2" id="KW-1185">Reference proteome</keyword>
<organism evidence="1 2">
    <name type="scientific">Pseudomonas hormoni</name>
    <dbReference type="NCBI Taxonomy" id="3093767"/>
    <lineage>
        <taxon>Bacteria</taxon>
        <taxon>Pseudomonadati</taxon>
        <taxon>Pseudomonadota</taxon>
        <taxon>Gammaproteobacteria</taxon>
        <taxon>Pseudomonadales</taxon>
        <taxon>Pseudomonadaceae</taxon>
        <taxon>Pseudomonas</taxon>
    </lineage>
</organism>
<proteinExistence type="predicted"/>
<dbReference type="RefSeq" id="WP_214380630.1">
    <property type="nucleotide sequence ID" value="NZ_CP075566.1"/>
</dbReference>
<sequence length="249" mass="28494">MMTIAQIKQAANACQEAYLDEEIKTELEVGYSAFFDMKGSSIAYEDVEVANIKTVTHRNGFGETGLTWRKAVEKLHGANWDSRVLGYFQRSLRDVNFPAPGSLEPLKLARYGSIYHVECGVHRTIAGKAWLAHTYGIKARFSDCYVRQIVLNEKIRAFLEKHKQAGLKLFKTNLYSEHNVWIEDEVPHHLVKVDGRLFGWYLLSGDICNVTSFWRISPVNWWRILRGTLLSISKPSFPIDAEMIKALLK</sequence>
<accession>A0ABX8EWM8</accession>
<name>A0ABX8EWM8_9PSED</name>
<evidence type="ECO:0000313" key="1">
    <source>
        <dbReference type="EMBL" id="QVW24136.1"/>
    </source>
</evidence>
<evidence type="ECO:0000313" key="2">
    <source>
        <dbReference type="Proteomes" id="UP000681155"/>
    </source>
</evidence>